<dbReference type="SUPFAM" id="SSF53300">
    <property type="entry name" value="vWA-like"/>
    <property type="match status" value="1"/>
</dbReference>
<protein>
    <submittedName>
        <fullName evidence="2">DUF58 domain-containing protein</fullName>
    </submittedName>
</protein>
<evidence type="ECO:0000313" key="3">
    <source>
        <dbReference type="Proteomes" id="UP001333102"/>
    </source>
</evidence>
<dbReference type="EMBL" id="CP141614">
    <property type="protein sequence ID" value="WRP15103.1"/>
    <property type="molecule type" value="Genomic_DNA"/>
</dbReference>
<accession>A0ABZ1BSB3</accession>
<feature type="domain" description="DUF58" evidence="1">
    <location>
        <begin position="43"/>
        <end position="258"/>
    </location>
</feature>
<evidence type="ECO:0000313" key="2">
    <source>
        <dbReference type="EMBL" id="WRP15103.1"/>
    </source>
</evidence>
<dbReference type="RefSeq" id="WP_324669492.1">
    <property type="nucleotide sequence ID" value="NZ_CP141614.1"/>
</dbReference>
<proteinExistence type="predicted"/>
<dbReference type="Proteomes" id="UP001333102">
    <property type="component" value="Chromosome"/>
</dbReference>
<name>A0ABZ1BSB3_9FIRM</name>
<evidence type="ECO:0000259" key="1">
    <source>
        <dbReference type="Pfam" id="PF01882"/>
    </source>
</evidence>
<dbReference type="InterPro" id="IPR002881">
    <property type="entry name" value="DUF58"/>
</dbReference>
<organism evidence="2 3">
    <name type="scientific">Geochorda subterranea</name>
    <dbReference type="NCBI Taxonomy" id="3109564"/>
    <lineage>
        <taxon>Bacteria</taxon>
        <taxon>Bacillati</taxon>
        <taxon>Bacillota</taxon>
        <taxon>Limnochordia</taxon>
        <taxon>Limnochordales</taxon>
        <taxon>Geochordaceae</taxon>
        <taxon>Geochorda</taxon>
    </lineage>
</organism>
<dbReference type="PANTHER" id="PTHR33608">
    <property type="entry name" value="BLL2464 PROTEIN"/>
    <property type="match status" value="1"/>
</dbReference>
<dbReference type="PANTHER" id="PTHR33608:SF7">
    <property type="entry name" value="DUF58 DOMAIN-CONTAINING PROTEIN"/>
    <property type="match status" value="1"/>
</dbReference>
<dbReference type="InterPro" id="IPR036465">
    <property type="entry name" value="vWFA_dom_sf"/>
</dbReference>
<gene>
    <name evidence="2" type="ORF">VLY81_02705</name>
</gene>
<dbReference type="Gene3D" id="3.40.50.410">
    <property type="entry name" value="von Willebrand factor, type A domain"/>
    <property type="match status" value="1"/>
</dbReference>
<reference evidence="3" key="1">
    <citation type="submission" date="2023-12" db="EMBL/GenBank/DDBJ databases">
        <title>Novel isolates from deep terrestrial aquifers shed light on the physiology and ecology of the class Limnochordia.</title>
        <authorList>
            <person name="Karnachuk O.V."/>
            <person name="Lukina A.P."/>
            <person name="Avakyan M.R."/>
            <person name="Kadnikov V."/>
            <person name="Begmatov S."/>
            <person name="Beletsky A.V."/>
            <person name="Mardanov A.V."/>
            <person name="Ravin N.V."/>
        </authorList>
    </citation>
    <scope>NUCLEOTIDE SEQUENCE [LARGE SCALE GENOMIC DNA]</scope>
    <source>
        <strain evidence="3">LN</strain>
    </source>
</reference>
<dbReference type="Pfam" id="PF01882">
    <property type="entry name" value="DUF58"/>
    <property type="match status" value="1"/>
</dbReference>
<sequence>MLDERWLTGLGRLRIASHLSASGGAPAWRPVRRAGEGWDFLSHREYMPGDDYRAIDWKALARLDRPYVRVHARESDLLVELALDDSLSMAEPDAGKWAFARQLAACLGVVALTSGERVRLITSSTHASLAAPDARAEPLLRGSHPAALSQLLRALQAVRPGGEVDWGAWAARIVQGAPGPAVTVLISDLLSPVEAVESALQALTLAHRDVVVVHVLSPGEMRPAASGELRLVDVESGQTLAVRLDAPTLARYEALVRDWQGRLAAFARRRRIRYVLVPSEGSAYAAVSVRLREAGVVR</sequence>
<keyword evidence="3" id="KW-1185">Reference proteome</keyword>